<keyword evidence="5" id="KW-0235">DNA replication</keyword>
<dbReference type="Gene3D" id="3.90.580.10">
    <property type="entry name" value="Zinc finger, CHC2-type domain"/>
    <property type="match status" value="1"/>
</dbReference>
<evidence type="ECO:0000256" key="8">
    <source>
        <dbReference type="ARBA" id="ARBA00022833"/>
    </source>
</evidence>
<dbReference type="SUPFAM" id="SSF56731">
    <property type="entry name" value="DNA primase core"/>
    <property type="match status" value="1"/>
</dbReference>
<sequence length="267" mass="30570">PNLFFYPGTNTFKCFACGKHGDAINFYAELHHISNEQAIKELKNTISSSRPAYIHKSKPEAKAEDYTPILEALADFCGELTTESLKYLIGDKRGLTEEIIKQFKIFDIKDYKKTKDFLNKNFNESKLKGIGILDSRNRFAFTKNKIVIPLIEGGKIVSLRARFFDRGIDDPEQLKIRTYTYPKYLSLKEINGRFFNADRLKQTTAGERLYLCEGEFDTMIAEQNGLAAIGLLGVSNYSEEMVRKLADFDLIICLDNDEQSKKHAYKI</sequence>
<dbReference type="InterPro" id="IPR006171">
    <property type="entry name" value="TOPRIM_dom"/>
</dbReference>
<keyword evidence="6" id="KW-0479">Metal-binding</keyword>
<name>X1TB67_9ZZZZ</name>
<evidence type="ECO:0000259" key="10">
    <source>
        <dbReference type="PROSITE" id="PS50880"/>
    </source>
</evidence>
<dbReference type="Gene3D" id="3.40.1360.10">
    <property type="match status" value="1"/>
</dbReference>
<evidence type="ECO:0000256" key="5">
    <source>
        <dbReference type="ARBA" id="ARBA00022705"/>
    </source>
</evidence>
<dbReference type="GO" id="GO:0008270">
    <property type="term" value="F:zinc ion binding"/>
    <property type="evidence" value="ECO:0007669"/>
    <property type="project" value="UniProtKB-KW"/>
</dbReference>
<feature type="non-terminal residue" evidence="11">
    <location>
        <position position="1"/>
    </location>
</feature>
<evidence type="ECO:0000256" key="7">
    <source>
        <dbReference type="ARBA" id="ARBA00022771"/>
    </source>
</evidence>
<evidence type="ECO:0000256" key="3">
    <source>
        <dbReference type="ARBA" id="ARBA00022679"/>
    </source>
</evidence>
<organism evidence="11">
    <name type="scientific">marine sediment metagenome</name>
    <dbReference type="NCBI Taxonomy" id="412755"/>
    <lineage>
        <taxon>unclassified sequences</taxon>
        <taxon>metagenomes</taxon>
        <taxon>ecological metagenomes</taxon>
    </lineage>
</organism>
<dbReference type="PANTHER" id="PTHR30313">
    <property type="entry name" value="DNA PRIMASE"/>
    <property type="match status" value="1"/>
</dbReference>
<proteinExistence type="predicted"/>
<feature type="domain" description="Toprim" evidence="10">
    <location>
        <begin position="207"/>
        <end position="267"/>
    </location>
</feature>
<dbReference type="GO" id="GO:0006269">
    <property type="term" value="P:DNA replication, synthesis of primer"/>
    <property type="evidence" value="ECO:0007669"/>
    <property type="project" value="UniProtKB-KW"/>
</dbReference>
<dbReference type="SUPFAM" id="SSF57783">
    <property type="entry name" value="Zinc beta-ribbon"/>
    <property type="match status" value="1"/>
</dbReference>
<comment type="caution">
    <text evidence="11">The sequence shown here is derived from an EMBL/GenBank/DDBJ whole genome shotgun (WGS) entry which is preliminary data.</text>
</comment>
<dbReference type="Pfam" id="PF13155">
    <property type="entry name" value="Toprim_2"/>
    <property type="match status" value="1"/>
</dbReference>
<feature type="non-terminal residue" evidence="11">
    <location>
        <position position="267"/>
    </location>
</feature>
<dbReference type="EMBL" id="BARW01022740">
    <property type="protein sequence ID" value="GAI88611.1"/>
    <property type="molecule type" value="Genomic_DNA"/>
</dbReference>
<keyword evidence="8" id="KW-0862">Zinc</keyword>
<dbReference type="GO" id="GO:0003677">
    <property type="term" value="F:DNA binding"/>
    <property type="evidence" value="ECO:0007669"/>
    <property type="project" value="InterPro"/>
</dbReference>
<dbReference type="Gene3D" id="3.90.980.10">
    <property type="entry name" value="DNA primase, catalytic core, N-terminal domain"/>
    <property type="match status" value="1"/>
</dbReference>
<dbReference type="PANTHER" id="PTHR30313:SF2">
    <property type="entry name" value="DNA PRIMASE"/>
    <property type="match status" value="1"/>
</dbReference>
<dbReference type="InterPro" id="IPR036977">
    <property type="entry name" value="DNA_primase_Znf_CHC2"/>
</dbReference>
<accession>X1TB67</accession>
<gene>
    <name evidence="11" type="ORF">S12H4_37865</name>
</gene>
<dbReference type="AlphaFoldDB" id="X1TB67"/>
<keyword evidence="3" id="KW-0808">Transferase</keyword>
<evidence type="ECO:0000256" key="1">
    <source>
        <dbReference type="ARBA" id="ARBA00022478"/>
    </source>
</evidence>
<keyword evidence="9" id="KW-0804">Transcription</keyword>
<evidence type="ECO:0000256" key="9">
    <source>
        <dbReference type="ARBA" id="ARBA00023163"/>
    </source>
</evidence>
<dbReference type="GO" id="GO:1990077">
    <property type="term" value="C:primosome complex"/>
    <property type="evidence" value="ECO:0007669"/>
    <property type="project" value="UniProtKB-KW"/>
</dbReference>
<dbReference type="Pfam" id="PF01807">
    <property type="entry name" value="Zn_ribbon_DnaG"/>
    <property type="match status" value="1"/>
</dbReference>
<reference evidence="11" key="1">
    <citation type="journal article" date="2014" name="Front. Microbiol.">
        <title>High frequency of phylogenetically diverse reductive dehalogenase-homologous genes in deep subseafloor sedimentary metagenomes.</title>
        <authorList>
            <person name="Kawai M."/>
            <person name="Futagami T."/>
            <person name="Toyoda A."/>
            <person name="Takaki Y."/>
            <person name="Nishi S."/>
            <person name="Hori S."/>
            <person name="Arai W."/>
            <person name="Tsubouchi T."/>
            <person name="Morono Y."/>
            <person name="Uchiyama I."/>
            <person name="Ito T."/>
            <person name="Fujiyama A."/>
            <person name="Inagaki F."/>
            <person name="Takami H."/>
        </authorList>
    </citation>
    <scope>NUCLEOTIDE SEQUENCE</scope>
    <source>
        <strain evidence="11">Expedition CK06-06</strain>
    </source>
</reference>
<dbReference type="GO" id="GO:0000428">
    <property type="term" value="C:DNA-directed RNA polymerase complex"/>
    <property type="evidence" value="ECO:0007669"/>
    <property type="project" value="UniProtKB-KW"/>
</dbReference>
<evidence type="ECO:0000313" key="11">
    <source>
        <dbReference type="EMBL" id="GAI88611.1"/>
    </source>
</evidence>
<dbReference type="PROSITE" id="PS50880">
    <property type="entry name" value="TOPRIM"/>
    <property type="match status" value="1"/>
</dbReference>
<evidence type="ECO:0000256" key="6">
    <source>
        <dbReference type="ARBA" id="ARBA00022723"/>
    </source>
</evidence>
<dbReference type="GO" id="GO:0005737">
    <property type="term" value="C:cytoplasm"/>
    <property type="evidence" value="ECO:0007669"/>
    <property type="project" value="TreeGrafter"/>
</dbReference>
<keyword evidence="1" id="KW-0240">DNA-directed RNA polymerase</keyword>
<dbReference type="InterPro" id="IPR050219">
    <property type="entry name" value="DnaG_primase"/>
</dbReference>
<dbReference type="InterPro" id="IPR037068">
    <property type="entry name" value="DNA_primase_core_N_sf"/>
</dbReference>
<dbReference type="GO" id="GO:0003899">
    <property type="term" value="F:DNA-directed RNA polymerase activity"/>
    <property type="evidence" value="ECO:0007669"/>
    <property type="project" value="InterPro"/>
</dbReference>
<protein>
    <recommendedName>
        <fullName evidence="10">Toprim domain-containing protein</fullName>
    </recommendedName>
</protein>
<dbReference type="InterPro" id="IPR002694">
    <property type="entry name" value="Znf_CHC2"/>
</dbReference>
<keyword evidence="2" id="KW-0639">Primosome</keyword>
<evidence type="ECO:0000256" key="2">
    <source>
        <dbReference type="ARBA" id="ARBA00022515"/>
    </source>
</evidence>
<evidence type="ECO:0000256" key="4">
    <source>
        <dbReference type="ARBA" id="ARBA00022695"/>
    </source>
</evidence>
<keyword evidence="7" id="KW-0863">Zinc-finger</keyword>
<keyword evidence="4" id="KW-0548">Nucleotidyltransferase</keyword>